<dbReference type="AlphaFoldDB" id="A0A9E6XTF6"/>
<evidence type="ECO:0000313" key="2">
    <source>
        <dbReference type="Proteomes" id="UP001162834"/>
    </source>
</evidence>
<proteinExistence type="predicted"/>
<dbReference type="Proteomes" id="UP001162834">
    <property type="component" value="Chromosome"/>
</dbReference>
<name>A0A9E6XTF6_9ACTN</name>
<sequence length="66" mass="7322">MEASGAVTRTCRTCGGLLTSIGGRVPVCFHCALEPPPAVSAAMNRFLVERFGEPSWTYWPRRMHVR</sequence>
<keyword evidence="2" id="KW-1185">Reference proteome</keyword>
<evidence type="ECO:0000313" key="1">
    <source>
        <dbReference type="EMBL" id="UGS34239.1"/>
    </source>
</evidence>
<organism evidence="1 2">
    <name type="scientific">Capillimicrobium parvum</name>
    <dbReference type="NCBI Taxonomy" id="2884022"/>
    <lineage>
        <taxon>Bacteria</taxon>
        <taxon>Bacillati</taxon>
        <taxon>Actinomycetota</taxon>
        <taxon>Thermoleophilia</taxon>
        <taxon>Solirubrobacterales</taxon>
        <taxon>Capillimicrobiaceae</taxon>
        <taxon>Capillimicrobium</taxon>
    </lineage>
</organism>
<protein>
    <submittedName>
        <fullName evidence="1">Uncharacterized protein</fullName>
    </submittedName>
</protein>
<dbReference type="KEGG" id="sbae:DSM104329_00612"/>
<accession>A0A9E6XTF6</accession>
<dbReference type="EMBL" id="CP087164">
    <property type="protein sequence ID" value="UGS34239.1"/>
    <property type="molecule type" value="Genomic_DNA"/>
</dbReference>
<reference evidence="1" key="1">
    <citation type="journal article" date="2022" name="Int. J. Syst. Evol. Microbiol.">
        <title>Pseudomonas aegrilactucae sp. nov. and Pseudomonas morbosilactucae sp. nov., pathogens causing bacterial rot of lettuce in Japan.</title>
        <authorList>
            <person name="Sawada H."/>
            <person name="Fujikawa T."/>
            <person name="Satou M."/>
        </authorList>
    </citation>
    <scope>NUCLEOTIDE SEQUENCE</scope>
    <source>
        <strain evidence="1">0166_1</strain>
    </source>
</reference>
<gene>
    <name evidence="1" type="ORF">DSM104329_00612</name>
</gene>